<feature type="region of interest" description="Disordered" evidence="13">
    <location>
        <begin position="333"/>
        <end position="368"/>
    </location>
</feature>
<comment type="subcellular location">
    <subcellularLocation>
        <location evidence="1">Membrane</location>
        <topology evidence="1">Multi-pass membrane protein</topology>
    </subcellularLocation>
</comment>
<evidence type="ECO:0000256" key="2">
    <source>
        <dbReference type="ARBA" id="ARBA00009295"/>
    </source>
</evidence>
<dbReference type="AlphaFoldDB" id="A0A7F5RDH3"/>
<evidence type="ECO:0000256" key="13">
    <source>
        <dbReference type="SAM" id="MobiDB-lite"/>
    </source>
</evidence>
<dbReference type="GO" id="GO:0005789">
    <property type="term" value="C:endoplasmic reticulum membrane"/>
    <property type="evidence" value="ECO:0007669"/>
    <property type="project" value="TreeGrafter"/>
</dbReference>
<evidence type="ECO:0000256" key="12">
    <source>
        <dbReference type="RuleBase" id="RU000581"/>
    </source>
</evidence>
<keyword evidence="7 12" id="KW-0560">Oxidoreductase</keyword>
<dbReference type="RefSeq" id="XP_025834021.1">
    <property type="nucleotide sequence ID" value="XM_025978236.1"/>
</dbReference>
<dbReference type="PRINTS" id="PR00075">
    <property type="entry name" value="FACDDSATRASE"/>
</dbReference>
<dbReference type="PANTHER" id="PTHR11351">
    <property type="entry name" value="ACYL-COA DESATURASE"/>
    <property type="match status" value="1"/>
</dbReference>
<dbReference type="GO" id="GO:0004768">
    <property type="term" value="F:stearoyl-CoA 9-desaturase activity"/>
    <property type="evidence" value="ECO:0007669"/>
    <property type="project" value="TreeGrafter"/>
</dbReference>
<evidence type="ECO:0000256" key="5">
    <source>
        <dbReference type="ARBA" id="ARBA00022832"/>
    </source>
</evidence>
<feature type="transmembrane region" description="Helical" evidence="14">
    <location>
        <begin position="41"/>
        <end position="60"/>
    </location>
</feature>
<keyword evidence="8" id="KW-0408">Iron</keyword>
<feature type="transmembrane region" description="Helical" evidence="14">
    <location>
        <begin position="222"/>
        <end position="242"/>
    </location>
</feature>
<dbReference type="InterPro" id="IPR005804">
    <property type="entry name" value="FA_desaturase_dom"/>
</dbReference>
<feature type="transmembrane region" description="Helical" evidence="14">
    <location>
        <begin position="72"/>
        <end position="91"/>
    </location>
</feature>
<feature type="transmembrane region" description="Helical" evidence="14">
    <location>
        <begin position="192"/>
        <end position="210"/>
    </location>
</feature>
<evidence type="ECO:0000256" key="6">
    <source>
        <dbReference type="ARBA" id="ARBA00022989"/>
    </source>
</evidence>
<evidence type="ECO:0000313" key="16">
    <source>
        <dbReference type="Proteomes" id="UP000192223"/>
    </source>
</evidence>
<evidence type="ECO:0000256" key="4">
    <source>
        <dbReference type="ARBA" id="ARBA00022692"/>
    </source>
</evidence>
<gene>
    <name evidence="17 18" type="primary">LOC108738524</name>
</gene>
<comment type="cofactor">
    <cofactor evidence="12">
        <name>Fe(2+)</name>
        <dbReference type="ChEBI" id="CHEBI:29033"/>
    </cofactor>
</comment>
<feature type="transmembrane region" description="Helical" evidence="14">
    <location>
        <begin position="103"/>
        <end position="125"/>
    </location>
</feature>
<evidence type="ECO:0000256" key="7">
    <source>
        <dbReference type="ARBA" id="ARBA00023002"/>
    </source>
</evidence>
<protein>
    <submittedName>
        <fullName evidence="17 18">(11Z)-hexadec-11-enoyl-CoA conjugase-like</fullName>
    </submittedName>
</protein>
<evidence type="ECO:0000256" key="9">
    <source>
        <dbReference type="ARBA" id="ARBA00023098"/>
    </source>
</evidence>
<keyword evidence="6 14" id="KW-1133">Transmembrane helix</keyword>
<reference evidence="17 18" key="1">
    <citation type="submission" date="2025-04" db="UniProtKB">
        <authorList>
            <consortium name="RefSeq"/>
        </authorList>
    </citation>
    <scope>IDENTIFICATION</scope>
    <source>
        <tissue evidence="17 18">Entire body</tissue>
    </source>
</reference>
<name>A0A7F5RDH3_AGRPL</name>
<keyword evidence="16" id="KW-1185">Reference proteome</keyword>
<dbReference type="Pfam" id="PF00487">
    <property type="entry name" value="FA_desaturase"/>
    <property type="match status" value="1"/>
</dbReference>
<evidence type="ECO:0000256" key="10">
    <source>
        <dbReference type="ARBA" id="ARBA00023136"/>
    </source>
</evidence>
<keyword evidence="11 12" id="KW-0275">Fatty acid biosynthesis</keyword>
<organism evidence="16 18">
    <name type="scientific">Agrilus planipennis</name>
    <name type="common">Emerald ash borer</name>
    <name type="synonym">Agrilus marcopoli</name>
    <dbReference type="NCBI Taxonomy" id="224129"/>
    <lineage>
        <taxon>Eukaryota</taxon>
        <taxon>Metazoa</taxon>
        <taxon>Ecdysozoa</taxon>
        <taxon>Arthropoda</taxon>
        <taxon>Hexapoda</taxon>
        <taxon>Insecta</taxon>
        <taxon>Pterygota</taxon>
        <taxon>Neoptera</taxon>
        <taxon>Endopterygota</taxon>
        <taxon>Coleoptera</taxon>
        <taxon>Polyphaga</taxon>
        <taxon>Elateriformia</taxon>
        <taxon>Buprestoidea</taxon>
        <taxon>Buprestidae</taxon>
        <taxon>Agrilinae</taxon>
        <taxon>Agrilus</taxon>
    </lineage>
</organism>
<dbReference type="GeneID" id="108738524"/>
<keyword evidence="10 14" id="KW-0472">Membrane</keyword>
<comment type="domain">
    <text evidence="12">The histidine box domains are involved in binding the catalytic metal ions.</text>
</comment>
<keyword evidence="3 12" id="KW-0444">Lipid biosynthesis</keyword>
<dbReference type="KEGG" id="apln:108738524"/>
<sequence length="368" mass="42186">MAPNSKPGELKSIKDDHKYSDTYLKLPSEIGTDYTFKRKVVWFNAIGFLFLHLAAVYGYYLCAFRRPHPLTILWMSVLTFGSGIGVTMGAHRLYSHKSFKAKWPLKVALILLQTVAGQNCMYIWVRDHRQHHKYSDTDADPHNANRGFFFSHIGWLMSKKHPAVISKGKTIDMSDLEADPLVMFQQTFYNPLYIIFALALPIAIPVYFWGETYWNSLFISYFGRYMLLLNITWLVNSAAHLYGTRPFDKNLKPVESSLVAFLSIGEGWHNYHHAFPWDYRAAELGSKYSVTTFLINCLAAVGLAYDLKTTPYNMIQYKALRVGDGTHHIFGKIKRKNDVPTKESSEDNAKDDESNKNQSQRLVEANKG</sequence>
<evidence type="ECO:0000256" key="3">
    <source>
        <dbReference type="ARBA" id="ARBA00022516"/>
    </source>
</evidence>
<evidence type="ECO:0000259" key="15">
    <source>
        <dbReference type="Pfam" id="PF00487"/>
    </source>
</evidence>
<keyword evidence="5" id="KW-0276">Fatty acid metabolism</keyword>
<evidence type="ECO:0000256" key="14">
    <source>
        <dbReference type="SAM" id="Phobius"/>
    </source>
</evidence>
<dbReference type="InterPro" id="IPR015876">
    <property type="entry name" value="Acyl-CoA_DS"/>
</dbReference>
<evidence type="ECO:0000256" key="8">
    <source>
        <dbReference type="ARBA" id="ARBA00023004"/>
    </source>
</evidence>
<comment type="similarity">
    <text evidence="2 12">Belongs to the fatty acid desaturase type 1 family.</text>
</comment>
<proteinExistence type="inferred from homology"/>
<dbReference type="GO" id="GO:0005506">
    <property type="term" value="F:iron ion binding"/>
    <property type="evidence" value="ECO:0007669"/>
    <property type="project" value="TreeGrafter"/>
</dbReference>
<accession>A0A7F5RDH3</accession>
<evidence type="ECO:0000313" key="17">
    <source>
        <dbReference type="RefSeq" id="XP_025834020.1"/>
    </source>
</evidence>
<keyword evidence="4 12" id="KW-0812">Transmembrane</keyword>
<evidence type="ECO:0000256" key="11">
    <source>
        <dbReference type="ARBA" id="ARBA00023160"/>
    </source>
</evidence>
<dbReference type="GO" id="GO:0006636">
    <property type="term" value="P:unsaturated fatty acid biosynthetic process"/>
    <property type="evidence" value="ECO:0007669"/>
    <property type="project" value="TreeGrafter"/>
</dbReference>
<dbReference type="CDD" id="cd03505">
    <property type="entry name" value="Delta9-FADS-like"/>
    <property type="match status" value="1"/>
</dbReference>
<keyword evidence="9" id="KW-0443">Lipid metabolism</keyword>
<dbReference type="Proteomes" id="UP000192223">
    <property type="component" value="Unplaced"/>
</dbReference>
<dbReference type="RefSeq" id="XP_025834020.1">
    <property type="nucleotide sequence ID" value="XM_025978235.1"/>
</dbReference>
<dbReference type="PANTHER" id="PTHR11351:SF92">
    <property type="entry name" value="ACYL-COA DESATURASE 2-LIKE PROTEIN"/>
    <property type="match status" value="1"/>
</dbReference>
<feature type="compositionally biased region" description="Basic and acidic residues" evidence="13">
    <location>
        <begin position="336"/>
        <end position="355"/>
    </location>
</feature>
<evidence type="ECO:0000256" key="1">
    <source>
        <dbReference type="ARBA" id="ARBA00004141"/>
    </source>
</evidence>
<feature type="domain" description="Fatty acid desaturase" evidence="15">
    <location>
        <begin position="74"/>
        <end position="276"/>
    </location>
</feature>
<dbReference type="OrthoDB" id="10260134at2759"/>
<evidence type="ECO:0000313" key="18">
    <source>
        <dbReference type="RefSeq" id="XP_025834021.1"/>
    </source>
</evidence>